<dbReference type="OrthoDB" id="4855332at2"/>
<accession>A0A077LYU6</accession>
<evidence type="ECO:0000259" key="1">
    <source>
        <dbReference type="Pfam" id="PF26366"/>
    </source>
</evidence>
<dbReference type="InterPro" id="IPR058407">
    <property type="entry name" value="DUF8094"/>
</dbReference>
<organism evidence="2 3">
    <name type="scientific">Nostocoides japonicum T1-X7</name>
    <dbReference type="NCBI Taxonomy" id="1194083"/>
    <lineage>
        <taxon>Bacteria</taxon>
        <taxon>Bacillati</taxon>
        <taxon>Actinomycetota</taxon>
        <taxon>Actinomycetes</taxon>
        <taxon>Micrococcales</taxon>
        <taxon>Intrasporangiaceae</taxon>
        <taxon>Nostocoides</taxon>
    </lineage>
</organism>
<keyword evidence="3" id="KW-1185">Reference proteome</keyword>
<dbReference type="EMBL" id="CAJB01000279">
    <property type="protein sequence ID" value="CCH78806.1"/>
    <property type="molecule type" value="Genomic_DNA"/>
</dbReference>
<dbReference type="RefSeq" id="WP_048550960.1">
    <property type="nucleotide sequence ID" value="NZ_HF570958.1"/>
</dbReference>
<sequence length="327" mass="32940">MRSAGAVALAGALLVGGCGLGDRVAGVHDAPAEQTGGAPLNEQTAQDIATRAIADASAALTGTGAAGEAARRRTLTGSALSVAEAMVSSKQTPTRSDPLTKPVVPQVLGIAKTSGWPRTMVTTTLDASSRRSLQVLVSARPSSPFVVSASVTMLSRASVPSLGRVADGIEALPATRASGLVVSPQGALGQLASAVAYPKPATPKNLATTDAFTTGLRAGAAAQAKALGTLGTYAQKHVTVPRLTNAYRLAGGGALVFGQLSRVDTITPSKSAKQLTLPADVARILGHRTTTKKVTVTYVEPVVLVVPATGQARVVGAVEQLVTAKES</sequence>
<evidence type="ECO:0000313" key="3">
    <source>
        <dbReference type="Proteomes" id="UP000035721"/>
    </source>
</evidence>
<name>A0A077LYU6_9MICO</name>
<dbReference type="AlphaFoldDB" id="A0A077LYU6"/>
<comment type="caution">
    <text evidence="2">The sequence shown here is derived from an EMBL/GenBank/DDBJ whole genome shotgun (WGS) entry which is preliminary data.</text>
</comment>
<gene>
    <name evidence="2" type="ORF">BN12_350012</name>
</gene>
<proteinExistence type="predicted"/>
<feature type="domain" description="DUF8094" evidence="1">
    <location>
        <begin position="111"/>
        <end position="325"/>
    </location>
</feature>
<reference evidence="2 3" key="1">
    <citation type="journal article" date="2013" name="ISME J.">
        <title>A metabolic model for members of the genus Tetrasphaera involved in enhanced biological phosphorus removal.</title>
        <authorList>
            <person name="Kristiansen R."/>
            <person name="Nguyen H.T.T."/>
            <person name="Saunders A.M."/>
            <person name="Nielsen J.L."/>
            <person name="Wimmer R."/>
            <person name="Le V.Q."/>
            <person name="McIlroy S.J."/>
            <person name="Petrovski S."/>
            <person name="Seviour R.J."/>
            <person name="Calteau A."/>
            <person name="Nielsen K.L."/>
            <person name="Nielsen P.H."/>
        </authorList>
    </citation>
    <scope>NUCLEOTIDE SEQUENCE [LARGE SCALE GENOMIC DNA]</scope>
    <source>
        <strain evidence="2 3">T1-X7</strain>
    </source>
</reference>
<dbReference type="Pfam" id="PF26366">
    <property type="entry name" value="DUF8094"/>
    <property type="match status" value="1"/>
</dbReference>
<dbReference type="PROSITE" id="PS51257">
    <property type="entry name" value="PROKAR_LIPOPROTEIN"/>
    <property type="match status" value="1"/>
</dbReference>
<dbReference type="STRING" id="1194083.BN12_350012"/>
<protein>
    <recommendedName>
        <fullName evidence="1">DUF8094 domain-containing protein</fullName>
    </recommendedName>
</protein>
<dbReference type="Proteomes" id="UP000035721">
    <property type="component" value="Unassembled WGS sequence"/>
</dbReference>
<evidence type="ECO:0000313" key="2">
    <source>
        <dbReference type="EMBL" id="CCH78806.1"/>
    </source>
</evidence>